<evidence type="ECO:0008006" key="3">
    <source>
        <dbReference type="Google" id="ProtNLM"/>
    </source>
</evidence>
<dbReference type="RefSeq" id="WP_379979653.1">
    <property type="nucleotide sequence ID" value="NZ_JBHSFV010000008.1"/>
</dbReference>
<evidence type="ECO:0000313" key="1">
    <source>
        <dbReference type="EMBL" id="MFC4634920.1"/>
    </source>
</evidence>
<dbReference type="Proteomes" id="UP001596043">
    <property type="component" value="Unassembled WGS sequence"/>
</dbReference>
<evidence type="ECO:0000313" key="2">
    <source>
        <dbReference type="Proteomes" id="UP001596043"/>
    </source>
</evidence>
<organism evidence="1 2">
    <name type="scientific">Dokdonia ponticola</name>
    <dbReference type="NCBI Taxonomy" id="2041041"/>
    <lineage>
        <taxon>Bacteria</taxon>
        <taxon>Pseudomonadati</taxon>
        <taxon>Bacteroidota</taxon>
        <taxon>Flavobacteriia</taxon>
        <taxon>Flavobacteriales</taxon>
        <taxon>Flavobacteriaceae</taxon>
        <taxon>Dokdonia</taxon>
    </lineage>
</organism>
<name>A0ABV9HYR6_9FLAO</name>
<protein>
    <recommendedName>
        <fullName evidence="3">Bacteriocin</fullName>
    </recommendedName>
</protein>
<sequence>MKDLLKLGEALTRKQQQEIKGGRNLGFSDGECTTGGSCNPYGNGGDCPDLDHYCQGIYPEEIPSGLPPGHIIVYLGGVCTCD</sequence>
<dbReference type="EMBL" id="JBHSFV010000008">
    <property type="protein sequence ID" value="MFC4634920.1"/>
    <property type="molecule type" value="Genomic_DNA"/>
</dbReference>
<reference evidence="2" key="1">
    <citation type="journal article" date="2019" name="Int. J. Syst. Evol. Microbiol.">
        <title>The Global Catalogue of Microorganisms (GCM) 10K type strain sequencing project: providing services to taxonomists for standard genome sequencing and annotation.</title>
        <authorList>
            <consortium name="The Broad Institute Genomics Platform"/>
            <consortium name="The Broad Institute Genome Sequencing Center for Infectious Disease"/>
            <person name="Wu L."/>
            <person name="Ma J."/>
        </authorList>
    </citation>
    <scope>NUCLEOTIDE SEQUENCE [LARGE SCALE GENOMIC DNA]</scope>
    <source>
        <strain evidence="2">YJ-61-S</strain>
    </source>
</reference>
<gene>
    <name evidence="1" type="ORF">ACFO3O_13450</name>
</gene>
<keyword evidence="2" id="KW-1185">Reference proteome</keyword>
<comment type="caution">
    <text evidence="1">The sequence shown here is derived from an EMBL/GenBank/DDBJ whole genome shotgun (WGS) entry which is preliminary data.</text>
</comment>
<proteinExistence type="predicted"/>
<accession>A0ABV9HYR6</accession>